<gene>
    <name evidence="1" type="ORF">GALL_426810</name>
</gene>
<sequence>MTVLIDIETTKIRAVPRLMQIMRVLVKHKFLGALFGRGRRSVALWAWSSRQLQHCVTTMDSSEIGYEKASTFQFLSGIAYFY</sequence>
<evidence type="ECO:0000313" key="1">
    <source>
        <dbReference type="EMBL" id="OIQ75646.1"/>
    </source>
</evidence>
<accession>A0A1J5PVP0</accession>
<protein>
    <submittedName>
        <fullName evidence="1">Uncharacterized protein</fullName>
    </submittedName>
</protein>
<dbReference type="EMBL" id="MLJW01002100">
    <property type="protein sequence ID" value="OIQ75646.1"/>
    <property type="molecule type" value="Genomic_DNA"/>
</dbReference>
<name>A0A1J5PVP0_9ZZZZ</name>
<reference evidence="1" key="1">
    <citation type="submission" date="2016-10" db="EMBL/GenBank/DDBJ databases">
        <title>Sequence of Gallionella enrichment culture.</title>
        <authorList>
            <person name="Poehlein A."/>
            <person name="Muehling M."/>
            <person name="Daniel R."/>
        </authorList>
    </citation>
    <scope>NUCLEOTIDE SEQUENCE</scope>
</reference>
<organism evidence="1">
    <name type="scientific">mine drainage metagenome</name>
    <dbReference type="NCBI Taxonomy" id="410659"/>
    <lineage>
        <taxon>unclassified sequences</taxon>
        <taxon>metagenomes</taxon>
        <taxon>ecological metagenomes</taxon>
    </lineage>
</organism>
<proteinExistence type="predicted"/>
<dbReference type="AlphaFoldDB" id="A0A1J5PVP0"/>
<comment type="caution">
    <text evidence="1">The sequence shown here is derived from an EMBL/GenBank/DDBJ whole genome shotgun (WGS) entry which is preliminary data.</text>
</comment>